<accession>A0A830F7E3</accession>
<comment type="caution">
    <text evidence="2">The sequence shown here is derived from an EMBL/GenBank/DDBJ whole genome shotgun (WGS) entry which is preliminary data.</text>
</comment>
<dbReference type="EMBL" id="BMPG01000001">
    <property type="protein sequence ID" value="GGL46411.1"/>
    <property type="molecule type" value="Genomic_DNA"/>
</dbReference>
<dbReference type="OrthoDB" id="190410at2157"/>
<gene>
    <name evidence="2" type="ORF">GCM10009039_01000</name>
</gene>
<feature type="compositionally biased region" description="Acidic residues" evidence="1">
    <location>
        <begin position="73"/>
        <end position="83"/>
    </location>
</feature>
<evidence type="ECO:0000256" key="1">
    <source>
        <dbReference type="SAM" id="MobiDB-lite"/>
    </source>
</evidence>
<evidence type="ECO:0000313" key="3">
    <source>
        <dbReference type="Proteomes" id="UP000607197"/>
    </source>
</evidence>
<evidence type="ECO:0008006" key="4">
    <source>
        <dbReference type="Google" id="ProtNLM"/>
    </source>
</evidence>
<reference evidence="2" key="2">
    <citation type="submission" date="2020-09" db="EMBL/GenBank/DDBJ databases">
        <authorList>
            <person name="Sun Q."/>
            <person name="Ohkuma M."/>
        </authorList>
    </citation>
    <scope>NUCLEOTIDE SEQUENCE</scope>
    <source>
        <strain evidence="2">JCM 19596</strain>
    </source>
</reference>
<sequence>MSTRRCEGCGRRVHVAGGIGDFWDFGTLKKPDPGGLVLEFGDGSEFFLCTECIERLPEDADQSDVEALAAGDVDSEGEDVGSA</sequence>
<dbReference type="AlphaFoldDB" id="A0A830F7E3"/>
<proteinExistence type="predicted"/>
<reference evidence="2" key="1">
    <citation type="journal article" date="2014" name="Int. J. Syst. Evol. Microbiol.">
        <title>Complete genome sequence of Corynebacterium casei LMG S-19264T (=DSM 44701T), isolated from a smear-ripened cheese.</title>
        <authorList>
            <consortium name="US DOE Joint Genome Institute (JGI-PGF)"/>
            <person name="Walter F."/>
            <person name="Albersmeier A."/>
            <person name="Kalinowski J."/>
            <person name="Ruckert C."/>
        </authorList>
    </citation>
    <scope>NUCLEOTIDE SEQUENCE</scope>
    <source>
        <strain evidence="2">JCM 19596</strain>
    </source>
</reference>
<name>A0A830F7E3_9EURY</name>
<evidence type="ECO:0000313" key="2">
    <source>
        <dbReference type="EMBL" id="GGL46411.1"/>
    </source>
</evidence>
<dbReference type="Pfam" id="PF24442">
    <property type="entry name" value="DUF7561"/>
    <property type="match status" value="1"/>
</dbReference>
<organism evidence="2 3">
    <name type="scientific">Halocalculus aciditolerans</name>
    <dbReference type="NCBI Taxonomy" id="1383812"/>
    <lineage>
        <taxon>Archaea</taxon>
        <taxon>Methanobacteriati</taxon>
        <taxon>Methanobacteriota</taxon>
        <taxon>Stenosarchaea group</taxon>
        <taxon>Halobacteria</taxon>
        <taxon>Halobacteriales</taxon>
        <taxon>Halobacteriaceae</taxon>
        <taxon>Halocalculus</taxon>
    </lineage>
</organism>
<protein>
    <recommendedName>
        <fullName evidence="4">Small CPxCG-related zinc finger protein</fullName>
    </recommendedName>
</protein>
<keyword evidence="3" id="KW-1185">Reference proteome</keyword>
<feature type="region of interest" description="Disordered" evidence="1">
    <location>
        <begin position="60"/>
        <end position="83"/>
    </location>
</feature>
<dbReference type="RefSeq" id="WP_188974745.1">
    <property type="nucleotide sequence ID" value="NZ_BMPG01000001.1"/>
</dbReference>
<dbReference type="InterPro" id="IPR055983">
    <property type="entry name" value="DUF7561"/>
</dbReference>
<dbReference type="Proteomes" id="UP000607197">
    <property type="component" value="Unassembled WGS sequence"/>
</dbReference>